<keyword evidence="3" id="KW-1185">Reference proteome</keyword>
<feature type="compositionally biased region" description="Basic residues" evidence="1">
    <location>
        <begin position="324"/>
        <end position="340"/>
    </location>
</feature>
<feature type="compositionally biased region" description="Polar residues" evidence="1">
    <location>
        <begin position="1"/>
        <end position="15"/>
    </location>
</feature>
<accession>A0AAD7UZX3</accession>
<evidence type="ECO:0000256" key="1">
    <source>
        <dbReference type="SAM" id="MobiDB-lite"/>
    </source>
</evidence>
<evidence type="ECO:0000313" key="2">
    <source>
        <dbReference type="EMBL" id="KAJ8656733.1"/>
    </source>
</evidence>
<dbReference type="AlphaFoldDB" id="A0AAD7UZX3"/>
<feature type="region of interest" description="Disordered" evidence="1">
    <location>
        <begin position="1"/>
        <end position="24"/>
    </location>
</feature>
<feature type="compositionally biased region" description="Low complexity" evidence="1">
    <location>
        <begin position="213"/>
        <end position="230"/>
    </location>
</feature>
<dbReference type="EMBL" id="JARTCD010000037">
    <property type="protein sequence ID" value="KAJ8656733.1"/>
    <property type="molecule type" value="Genomic_DNA"/>
</dbReference>
<sequence length="422" mass="47816">MSSSKVARLQKNWTSGEKPGDKSGDEAILEWLQTPRNAARFIRIWNNIAEADSKTSFSAELATFVNSISSPQRTASSIHKRAQRFDELLKETKAMLSNGASDRAILKHFPYYHECMKCMERGLEVIRQELDAKGEKDDYYDRIFEAYQSQITQRTRSERRSKSASLPDTPSPILPSRDTLFDMPPSPSSSSSSSSISMTKQPYMDSSMAKRPSIVSASSSSNVSNQISSSLKRKASQHPRVEYPPRPNKRGFRIESDSTSPSDSRLCVDPTLPTPTPSSSSSSSLAHQPPALSRPISSPRRPLHIRPDTPSSSKSIPSQQREQPKKKRVSHQQPRNHHAQQRSEMDDTETIPQELTQLLQETNKCMQRIMKINQRIEKRRLLVEKRKLALSRSREMERKADLIKTMLESGFSKEEISETINK</sequence>
<organism evidence="2 3">
    <name type="scientific">Lichtheimia ornata</name>
    <dbReference type="NCBI Taxonomy" id="688661"/>
    <lineage>
        <taxon>Eukaryota</taxon>
        <taxon>Fungi</taxon>
        <taxon>Fungi incertae sedis</taxon>
        <taxon>Mucoromycota</taxon>
        <taxon>Mucoromycotina</taxon>
        <taxon>Mucoromycetes</taxon>
        <taxon>Mucorales</taxon>
        <taxon>Lichtheimiaceae</taxon>
        <taxon>Lichtheimia</taxon>
    </lineage>
</organism>
<dbReference type="Proteomes" id="UP001234581">
    <property type="component" value="Unassembled WGS sequence"/>
</dbReference>
<name>A0AAD7UZX3_9FUNG</name>
<feature type="compositionally biased region" description="Low complexity" evidence="1">
    <location>
        <begin position="188"/>
        <end position="197"/>
    </location>
</feature>
<reference evidence="2 3" key="1">
    <citation type="submission" date="2023-03" db="EMBL/GenBank/DDBJ databases">
        <title>Genome sequence of Lichtheimia ornata CBS 291.66.</title>
        <authorList>
            <person name="Mohabir J.T."/>
            <person name="Shea T.P."/>
            <person name="Kurbessoian T."/>
            <person name="Berby B."/>
            <person name="Fontaine J."/>
            <person name="Livny J."/>
            <person name="Gnirke A."/>
            <person name="Stajich J.E."/>
            <person name="Cuomo C.A."/>
        </authorList>
    </citation>
    <scope>NUCLEOTIDE SEQUENCE [LARGE SCALE GENOMIC DNA]</scope>
    <source>
        <strain evidence="2">CBS 291.66</strain>
    </source>
</reference>
<feature type="compositionally biased region" description="Polar residues" evidence="1">
    <location>
        <begin position="309"/>
        <end position="321"/>
    </location>
</feature>
<dbReference type="GeneID" id="83214988"/>
<protein>
    <submittedName>
        <fullName evidence="2">Uncharacterized protein</fullName>
    </submittedName>
</protein>
<comment type="caution">
    <text evidence="2">The sequence shown here is derived from an EMBL/GenBank/DDBJ whole genome shotgun (WGS) entry which is preliminary data.</text>
</comment>
<gene>
    <name evidence="2" type="ORF">O0I10_007580</name>
</gene>
<feature type="region of interest" description="Disordered" evidence="1">
    <location>
        <begin position="151"/>
        <end position="349"/>
    </location>
</feature>
<feature type="compositionally biased region" description="Low complexity" evidence="1">
    <location>
        <begin position="277"/>
        <end position="293"/>
    </location>
</feature>
<evidence type="ECO:0000313" key="3">
    <source>
        <dbReference type="Proteomes" id="UP001234581"/>
    </source>
</evidence>
<proteinExistence type="predicted"/>
<dbReference type="RefSeq" id="XP_058341646.1">
    <property type="nucleotide sequence ID" value="XM_058487595.1"/>
</dbReference>